<dbReference type="InterPro" id="IPR020841">
    <property type="entry name" value="PKS_Beta-ketoAc_synthase_dom"/>
</dbReference>
<evidence type="ECO:0000256" key="7">
    <source>
        <dbReference type="ARBA" id="ARBA00022679"/>
    </source>
</evidence>
<sequence>MDGQWKHIYRKLKEKEITPEEAAEQFQRWGQHKKKEDHAAEEALLLALKEIAAELLTIDAKEIHHDVTLGEYGFDPFKLTQLADRLNRQFGLELTAKDLAERSTLDDLVALLQTANLSQGNQHLQEKTMGYLKGHLSSVFKVHAEEIAHDVDLEKYGINSIRVLKLTQQLEGVFGPLPKTLFFEYKTVDELTGYFLQHHREALTKVLGDSQPAVVPQPVVTEKRHKNPRRRRKGFRMAPAFSSSPPAPDIAIVGLAGRYPAARNMQEFWHNLKAGKDCITPVPEERLALWQTPPKGEMWGGFLQDMDRFDPLFFHISPREAERMDPQERLFLECVYETLQDAGYTRQALGSVQGQGMAGNVGVFVGVMYEEYPLYGAQEQLKGRSVAVNGNAASIANRVSYFCNFHGPSMAVDTMCSSSLTAIHLACQHLQRGSCEAAIAGGVNLSIHPNKYVALQQGEFLSSKGRCESFGEGGDGYVPGEGVGAVLLKPFAQAVADGDHIYGVIKGTAVNHGGKTHGYTVPNPNAQTDVIQRAWQQAGVDPRTIHYLEAHGTGTALGDPIEIAGLTKAFESYTQDRQFCAIGSVKSNIGHAESAAGIAGLSKILLQMKKGQLVPSLHSKVLNPHIDFASTPFVVQQTLAEWKRPQKGPRRAGISSFGAGGANAHVVIEEYIPEVAKETTPLHPGPYLIVLSAQSEGQLLEQAKRLLSAVAEAGWTDRDLADIAYTLQVGREAMDERLAVVVTSMADLKGKLTDILAQKPDIADYYRGEVKAHQAAMAVFMADEDMAATLEAWQQKGKYDKLLKLWVKGMAVDWERLYSGTKPRRISLPTYPFKQERYWVPVAEREGQGRTEAIHPLLHRNTSDLYEQRFTTHFTGEESFLSDHVVGGQRMLPGSAYLEMVRAAISQAVGGWMAIRLQQVSWMRPLTVGEEPVEVHMGLAVDKDETLHFDVYRETDEGEEVVYSEGRAELITETAPPLMDISRIQQACGQRELDREAVYKAFAEMGIQYGESHRGIERIYVGQGEVLARLTLLSSWVDGGLHPGMLDAAIQAAVGLQADFDQRQPALPFAVEEVTIYGETQESMWAWVRHEDNGQIAIDLCDDGGRVCLKVKGLAVRVMESAGMGEAIDHLLLHPQWQEQPVKVTDVTFEDHKVILCDMADPSPDHLQRFLEGGECLTLRTVEGDHGERFQQYALQLFETLQQMMKADRKKKILVQVVVPLQEEEGLYEGLWAILQTAHLENPHIIGQLIAVDAVRSAKAVAERLKENAVSSRPDHICYQNGRRYIARWQALKPSSPVALPWKEEGVYLITGGLGGLGLLFAKEIARHAPQSTLILAGRSPMDEKKETDLQALTAMGVQVVYHQVDVTDRSAVKHLVDDILQAHGQLHGVIHSAGMIRDNFIIKKPASQFLEVMGPKTLGLVNLDVACQACPLDFFIIFSSLAGGIGNVGQADYAGASAFMDAYARYRQQLVAAKKRHGRTISFNWPLWQDGGMHLDAETEAIMRKSTGLVAMETSRGMTAFYEGLASPYAQVMVIAGERGRFQKIQSRLHIQPAPEVNSPPVVKAPEQEELRGKATDYIKGLLSAGLKLSADQIEAGADFMTYGMDSVLVLKLTQQLEGVFGPLPKTLFFEYKTVDELTGYFLQHHREALTKVLGGSQPAVVPQPVVTEKRHKNPRRRRKGFRMAPAFSSSPPAPDIAIVGLAGRYPAARNMQEFWHNLKAGKDCITPVPEERLTLWQTPPKGEMWGGFLQDMDRFDPLFFHISPREAERMDPQERLFLECVYETLQDAGYTRQALGSVQGQGMAGNVGVFVGVMYEEYPLYGAQEQLKGRSVAVNGNAASIANRVSYFCNFHGPSMAVDTMCSSSLTAIHLACQHLQRGSCEAAIAGGVNLSIHPNKYVALQQGEFLSSKGRCESFGEGGDGYVPGEGVGAVLLKPFAQAVADGDHIYGVIKGTAVNHGGKTHGYTVPNPNAQTDVIQRAWQQAGVDPRTIHYLEAHGTGTALGDPIEIAGLTKAFESYTQDRQFCAIGSVKSNIGHAESAAGIAGLSKILLQMKKGQLVPSLHSKVLNPHIDFASTPFVVQQTLAEWKRPQKGPRRAGISSFGAGGANAHVVIEEYIPEVAKETTPLHPGPYLIVLSAQSEGQLLEQAKRLLSAVAEAGWTDRDLADIAYTLQVGREAMDERLAVVVTSMADLKGKLTDILAQKPDIADYYRGEVKAHQAAMAVFMADEDMAATLEAWQQKGKYDKLLKLWVKGMAVDWERLYSGTKPRRISLPTYPFKQERYWVPVAEREGQGRTEAIHPLLHRNTSDLYEQRFTTHFTGEESFLSDHVVGGQRMLPGSAYLEMVRAAISQAVGGWMAIRLQQVSWMRPLTVGEEPVEVHMGLAVDKDETLHFDVYRETDEGEEVVYSEGRAELITETAPPLMDISRIQQACGQRELDREAVYKAFAEMGIQYGESHRGIERIYVGQGEVLARLTLLSSWVDGGLHPGMLDAAIQAAVGLQADFDQRQPALPFAVEEVTIYGETQETMWAWVRREDDGQIAIDLCDDGGRVCLKVKGLVTRLITQKAETDAPMGRLMLARVWERVQCTGDREEAPSQSPVVITGEKTDGKTAIVTQQYPKARVLQVSEGDTIKDIIANLTTFEEIDELIWYMPEQPVSSVTDEGLIAAQEHTVIALFKVVKALLALDYGHKALRWTIMTVQAQQVHSHEAIQPAQSALYGLVGSLAKEYPHWQIRLLDLERGEDIQPLTHIHPMPGEVLAYREGAWYQQRFVQVQQTAAPQEAPYKKGGVYVVIGGAGGLGEVWSEHVIRHYQARVVWIGRREKDEAIRAKISRLATCGPAPDYLVADAASRQSLEEAYQQIKEKYGEIQGVIHSAIVLRDQPIAQMDEEGFRAALTAKVNVSVRMAQVFAAESLDFVLFFSSIQSFATAAGQSNYAAGCTFKDAFALAMEREWSCPVKIMNWGYWGSVGVVAEESYQQKMAQAGIGSIEGPEGMGALDVLLSQPIPQLAYIHTLRPLHPQEIESSETITIYPEEICSWLGTLDQTLPAKVETGEQTIVEISQRMAQVQPLLVKLLWSQLQKAGWFQEKRGTLSELTPGLQTIYHRWMKETVDIFEEHKYLSWGDQTYTVLLEPVDVTAIWEEWDQFKQTWSNDQDMRSHFTLLEATLQRLPDILTGQVAATDILFPDSSMEQVEGIYKQNAVADYYNQHLATMLVNYLQYRQQHQPEKPVRILEIGAGTGGSTAEVLKQIHPYQDSIQEYAYTDISRAFLLYAEKHFSDWQSRMTYQLFDVTQPILGQGFESGGYDVVIASNVLHATPILRETLRHTKALLKKNGLLLLNETTTHTLLNHLTFGLLEGWWLYEDSAWRIPGSPLVTAEQWQQILASEGFYTTVASDFEGPQHIILAESDGVVRQKKPTDEQSLQAGQRVPKAPSSSTKQIKQGEPLHTACVDYLKHLAGDILRLSAEQIDGAEPLERYGFDSILVAQLTRALRQDFEDISSTLLFECQTLDDLAIFLMKNHLQQVQDLVTINPETDDHPVPLVPSPHPTKAITRRQPRRFRSMERQGSQSASTLMDVAIIGVAGRYPKANGIHEYWQLLKSGQHAITTIPKERWDWQRYYDAEPGKTGYMYTKWGGFIDGIDQFDPYFFHLSPAEAKRMDPQERVFLETCYESIADAGYTPLNLSKDRKVGVFVGAMNGHYPPGASYWSIANRVSYILNFQGPSLAVDTACSSSLTAIHLALESLYSGMSSCAIAGGVNLIVHPDHFLKLSAMTMLSPGDTCRPFGQQADGIVDSEGVGAVVLKPLAQAEADGDHIYGVIKGSMLNAGGKTNGYTIPNPQSQAQLILQALERTQLDARTISYIEAHGTGTALGDPIEINGLTTAFEKHTHDRQFCAIGSVKSNIGHSESAAGVAGLTKILLQLKHRQLVPSLHAEELNTRIDFSRTPFVVQQKLADWKRPVIHKNGKVQEYPRRAGISSFGAGGANAHLIIEEYISRNRQRTSLSITPDQPAIIVLSAKEKKQLRQQASRLLTAVEQQGFTDGHLADIAFTLQTGREAMVERLAFTVTSIETLRQRLDAYVQQTEDQHWIAGRCPIRDEAPVITDEAVNQWIETGAYRSLMEAWVNGARIDWHLLYRHGKPSRISLPVAPFAKERYWLTEVKRDMPQDTAIHPLVHQNVSDIEGLKFITKLNEQAFYFQDHAVDGVGVLPGAVYLEMASAAAKAAMGEQGMMDVHLKHVMWSKPLRRDDAQSPLTIGLSPENDQVMTYTIYQRANREERIYCQGEMVLGDFAQAAHRLDLSQLQAQCQQRVWTSEECYQAFQSMGIVYGPCFQGVEKIYVGQGQVLAKIHLPECMADTQDAYILHPCLLDVAIQSAMGLTLSEAGQGLALPFAMDELIVTGDCLRTQWAFVRQRDDSRGNAHIIKLDIDLCDERGDCVLQITGLALKTGPIQDTVLYYPHWEEKVVTPLIPSSKKENGHVILYGADREKAEEISHGLPDEVCHIISGDSNPSDPAGRFARDALQVFRIIQEILKAKPTHWVPIQILLFNPSDDPFGRALNGMLQTAHLENPHIMGQCVELDGDMDRDHVQTILDVNRQAMANRQVAYRGGKRHVLGWKEMPPAVKGGSLPWKEGGVYLITGGNGLLAKVITQEIVQHIQSGVVILVGRSQPTETMQQWLKEWKQRGVEVIYRSVDVTDRQAVQRCMSEIMATYGDLNGIIHGAGVTDDRFIIQKTETPFAQVLAPKVAGVVHLDEASQDCRLDFFVIFSSIAGVMGNIGQADYATANAFVDQYAHYRNALVKSHKRQGRTFSINWPLWEGGGMQVTSEQQRQWMQDTGMVALRTEAGIRAFYQAWASQLQQVMVLAGDRDTLRRFVGEQQEKANDVAFYLALMEQITSDELTEEQFVRLLQSHHHQVKTLG</sequence>
<dbReference type="GO" id="GO:0005737">
    <property type="term" value="C:cytoplasm"/>
    <property type="evidence" value="ECO:0007669"/>
    <property type="project" value="UniProtKB-SubCell"/>
</dbReference>
<dbReference type="Pfam" id="PF00109">
    <property type="entry name" value="ketoacyl-synt"/>
    <property type="match status" value="3"/>
</dbReference>
<feature type="region of interest" description="N-terminal hotdog fold" evidence="10">
    <location>
        <begin position="4177"/>
        <end position="4298"/>
    </location>
</feature>
<dbReference type="UniPathway" id="UPA01003"/>
<dbReference type="InterPro" id="IPR049552">
    <property type="entry name" value="PKS_DH_N"/>
</dbReference>
<dbReference type="SMART" id="SM00825">
    <property type="entry name" value="PKS_KS"/>
    <property type="match status" value="3"/>
</dbReference>
<dbReference type="SMART" id="SM00823">
    <property type="entry name" value="PKS_PP"/>
    <property type="match status" value="4"/>
</dbReference>
<evidence type="ECO:0000259" key="14">
    <source>
        <dbReference type="PROSITE" id="PS52019"/>
    </source>
</evidence>
<dbReference type="InterPro" id="IPR049551">
    <property type="entry name" value="PKS_DH_C"/>
</dbReference>
<dbReference type="InterPro" id="IPR006162">
    <property type="entry name" value="Ppantetheine_attach_site"/>
</dbReference>
<evidence type="ECO:0000256" key="8">
    <source>
        <dbReference type="ARBA" id="ARBA00022737"/>
    </source>
</evidence>
<feature type="domain" description="PKS/mFAS DH" evidence="14">
    <location>
        <begin position="2303"/>
        <end position="2573"/>
    </location>
</feature>
<dbReference type="GO" id="GO:0006633">
    <property type="term" value="P:fatty acid biosynthetic process"/>
    <property type="evidence" value="ECO:0007669"/>
    <property type="project" value="InterPro"/>
</dbReference>
<dbReference type="Pfam" id="PF08659">
    <property type="entry name" value="KR"/>
    <property type="match status" value="3"/>
</dbReference>
<evidence type="ECO:0000256" key="4">
    <source>
        <dbReference type="ARBA" id="ARBA00022450"/>
    </source>
</evidence>
<keyword evidence="9" id="KW-0511">Multifunctional enzyme</keyword>
<dbReference type="Gene3D" id="1.10.1240.100">
    <property type="match status" value="3"/>
</dbReference>
<dbReference type="SMART" id="SM00826">
    <property type="entry name" value="PKS_DH"/>
    <property type="match status" value="3"/>
</dbReference>
<dbReference type="Pfam" id="PF08242">
    <property type="entry name" value="Methyltransf_12"/>
    <property type="match status" value="1"/>
</dbReference>
<dbReference type="SMART" id="SM00822">
    <property type="entry name" value="PKS_KR"/>
    <property type="match status" value="3"/>
</dbReference>
<dbReference type="InterPro" id="IPR054514">
    <property type="entry name" value="RhiE-like_linker"/>
</dbReference>
<dbReference type="InterPro" id="IPR036291">
    <property type="entry name" value="NAD(P)-bd_dom_sf"/>
</dbReference>
<dbReference type="Pfam" id="PF22336">
    <property type="entry name" value="RhiE-like_linker"/>
    <property type="match status" value="3"/>
</dbReference>
<evidence type="ECO:0000256" key="1">
    <source>
        <dbReference type="ARBA" id="ARBA00003299"/>
    </source>
</evidence>
<keyword evidence="4" id="KW-0596">Phosphopantetheine</keyword>
<evidence type="ECO:0000256" key="9">
    <source>
        <dbReference type="ARBA" id="ARBA00023268"/>
    </source>
</evidence>
<comment type="pathway">
    <text evidence="3">Antibiotic biosynthesis; bacillaene biosynthesis.</text>
</comment>
<dbReference type="InterPro" id="IPR049900">
    <property type="entry name" value="PKS_mFAS_DH"/>
</dbReference>
<feature type="domain" description="Ketosynthase family 3 (KS3)" evidence="13">
    <location>
        <begin position="1695"/>
        <end position="2118"/>
    </location>
</feature>
<feature type="active site" description="Proton donor; for dehydratase activity" evidence="10">
    <location>
        <position position="2495"/>
    </location>
</feature>
<dbReference type="EMBL" id="FXTI01000018">
    <property type="protein sequence ID" value="SMO94792.1"/>
    <property type="molecule type" value="Genomic_DNA"/>
</dbReference>
<dbReference type="InterPro" id="IPR020807">
    <property type="entry name" value="PKS_DH"/>
</dbReference>
<dbReference type="InterPro" id="IPR042104">
    <property type="entry name" value="PKS_dehydratase_sf"/>
</dbReference>
<dbReference type="InterPro" id="IPR020806">
    <property type="entry name" value="PKS_PP-bd"/>
</dbReference>
<dbReference type="PROSITE" id="PS50075">
    <property type="entry name" value="CARRIER"/>
    <property type="match status" value="2"/>
</dbReference>
<dbReference type="PROSITE" id="PS52019">
    <property type="entry name" value="PKS_MFAS_DH"/>
    <property type="match status" value="3"/>
</dbReference>
<feature type="domain" description="Carrier" evidence="12">
    <location>
        <begin position="3453"/>
        <end position="3526"/>
    </location>
</feature>
<keyword evidence="7" id="KW-0808">Transferase</keyword>
<feature type="active site" description="Proton acceptor; for dehydratase activity" evidence="10">
    <location>
        <position position="2332"/>
    </location>
</feature>
<dbReference type="Gene3D" id="3.40.50.150">
    <property type="entry name" value="Vaccinia Virus protein VP39"/>
    <property type="match status" value="1"/>
</dbReference>
<feature type="domain" description="PKS/mFAS DH" evidence="14">
    <location>
        <begin position="855"/>
        <end position="1125"/>
    </location>
</feature>
<organism evidence="15 16">
    <name type="scientific">Melghirimyces algeriensis</name>
    <dbReference type="NCBI Taxonomy" id="910412"/>
    <lineage>
        <taxon>Bacteria</taxon>
        <taxon>Bacillati</taxon>
        <taxon>Bacillota</taxon>
        <taxon>Bacilli</taxon>
        <taxon>Bacillales</taxon>
        <taxon>Thermoactinomycetaceae</taxon>
        <taxon>Melghirimyces</taxon>
    </lineage>
</organism>
<accession>A0A521FF34</accession>
<feature type="domain" description="PKS/mFAS DH" evidence="14">
    <location>
        <begin position="4177"/>
        <end position="4460"/>
    </location>
</feature>
<feature type="region of interest" description="C-terminal hotdog fold" evidence="10">
    <location>
        <begin position="4313"/>
        <end position="4460"/>
    </location>
</feature>
<dbReference type="GO" id="GO:0005886">
    <property type="term" value="C:plasma membrane"/>
    <property type="evidence" value="ECO:0007669"/>
    <property type="project" value="TreeGrafter"/>
</dbReference>
<feature type="domain" description="Carrier" evidence="12">
    <location>
        <begin position="39"/>
        <end position="116"/>
    </location>
</feature>
<protein>
    <submittedName>
        <fullName evidence="15">Polyketide synthase PksM</fullName>
    </submittedName>
</protein>
<evidence type="ECO:0000256" key="5">
    <source>
        <dbReference type="ARBA" id="ARBA00022490"/>
    </source>
</evidence>
<feature type="region of interest" description="Disordered" evidence="11">
    <location>
        <begin position="3419"/>
        <end position="3447"/>
    </location>
</feature>
<dbReference type="OrthoDB" id="2460252at2"/>
<dbReference type="SUPFAM" id="SSF53901">
    <property type="entry name" value="Thiolase-like"/>
    <property type="match status" value="3"/>
</dbReference>
<dbReference type="InterPro" id="IPR057326">
    <property type="entry name" value="KR_dom"/>
</dbReference>
<dbReference type="CDD" id="cd02440">
    <property type="entry name" value="AdoMet_MTases"/>
    <property type="match status" value="1"/>
</dbReference>
<evidence type="ECO:0000256" key="10">
    <source>
        <dbReference type="PROSITE-ProRule" id="PRU01363"/>
    </source>
</evidence>
<dbReference type="CDD" id="cd08953">
    <property type="entry name" value="KR_2_SDR_x"/>
    <property type="match status" value="3"/>
</dbReference>
<feature type="region of interest" description="C-terminal hotdog fold" evidence="10">
    <location>
        <begin position="2437"/>
        <end position="2573"/>
    </location>
</feature>
<dbReference type="GO" id="GO:0031177">
    <property type="term" value="F:phosphopantetheine binding"/>
    <property type="evidence" value="ECO:0007669"/>
    <property type="project" value="InterPro"/>
</dbReference>
<comment type="function">
    <text evidence="1">Involved in some intermediate steps for the synthesis of the antibiotic polyketide bacillaene which is involved in secondary metabolism.</text>
</comment>
<dbReference type="PANTHER" id="PTHR43775:SF37">
    <property type="entry name" value="SI:DKEY-61P9.11"/>
    <property type="match status" value="1"/>
</dbReference>
<dbReference type="InterPro" id="IPR016039">
    <property type="entry name" value="Thiolase-like"/>
</dbReference>
<dbReference type="GO" id="GO:0004315">
    <property type="term" value="F:3-oxoacyl-[acyl-carrier-protein] synthase activity"/>
    <property type="evidence" value="ECO:0007669"/>
    <property type="project" value="InterPro"/>
</dbReference>
<gene>
    <name evidence="15" type="ORF">SAMN06264849_1183</name>
</gene>
<feature type="active site" description="Proton acceptor; for dehydratase activity" evidence="10">
    <location>
        <position position="884"/>
    </location>
</feature>
<dbReference type="PANTHER" id="PTHR43775">
    <property type="entry name" value="FATTY ACID SYNTHASE"/>
    <property type="match status" value="1"/>
</dbReference>
<keyword evidence="8" id="KW-0677">Repeat</keyword>
<dbReference type="GO" id="GO:0071770">
    <property type="term" value="P:DIM/DIP cell wall layer assembly"/>
    <property type="evidence" value="ECO:0007669"/>
    <property type="project" value="TreeGrafter"/>
</dbReference>
<evidence type="ECO:0000259" key="12">
    <source>
        <dbReference type="PROSITE" id="PS50075"/>
    </source>
</evidence>
<dbReference type="CDD" id="cd00833">
    <property type="entry name" value="PKS"/>
    <property type="match status" value="3"/>
</dbReference>
<name>A0A521FF34_9BACL</name>
<evidence type="ECO:0000259" key="13">
    <source>
        <dbReference type="PROSITE" id="PS52004"/>
    </source>
</evidence>
<evidence type="ECO:0000313" key="16">
    <source>
        <dbReference type="Proteomes" id="UP000315636"/>
    </source>
</evidence>
<dbReference type="Gene3D" id="1.10.1200.10">
    <property type="entry name" value="ACP-like"/>
    <property type="match status" value="4"/>
</dbReference>
<evidence type="ECO:0000256" key="6">
    <source>
        <dbReference type="ARBA" id="ARBA00022553"/>
    </source>
</evidence>
<feature type="region of interest" description="N-terminal hotdog fold" evidence="10">
    <location>
        <begin position="855"/>
        <end position="975"/>
    </location>
</feature>
<dbReference type="Pfam" id="PF02801">
    <property type="entry name" value="Ketoacyl-synt_C"/>
    <property type="match status" value="3"/>
</dbReference>
<keyword evidence="6" id="KW-0597">Phosphoprotein</keyword>
<feature type="domain" description="Ketosynthase family 3 (KS3)" evidence="13">
    <location>
        <begin position="3579"/>
        <end position="3998"/>
    </location>
</feature>
<feature type="active site" description="Proton donor; for dehydratase activity" evidence="10">
    <location>
        <position position="1047"/>
    </location>
</feature>
<dbReference type="Proteomes" id="UP000315636">
    <property type="component" value="Unassembled WGS sequence"/>
</dbReference>
<feature type="region of interest" description="C-terminal hotdog fold" evidence="10">
    <location>
        <begin position="989"/>
        <end position="1125"/>
    </location>
</feature>
<dbReference type="Pfam" id="PF14765">
    <property type="entry name" value="PS-DH"/>
    <property type="match status" value="3"/>
</dbReference>
<dbReference type="PROSITE" id="PS00012">
    <property type="entry name" value="PHOSPHOPANTETHEINE"/>
    <property type="match status" value="3"/>
</dbReference>
<dbReference type="InterPro" id="IPR036736">
    <property type="entry name" value="ACP-like_sf"/>
</dbReference>
<dbReference type="SUPFAM" id="SSF47336">
    <property type="entry name" value="ACP-like"/>
    <property type="match status" value="4"/>
</dbReference>
<dbReference type="InterPro" id="IPR029063">
    <property type="entry name" value="SAM-dependent_MTases_sf"/>
</dbReference>
<dbReference type="Gene3D" id="3.40.50.720">
    <property type="entry name" value="NAD(P)-binding Rossmann-like Domain"/>
    <property type="match status" value="3"/>
</dbReference>
<keyword evidence="16" id="KW-1185">Reference proteome</keyword>
<evidence type="ECO:0000256" key="11">
    <source>
        <dbReference type="SAM" id="MobiDB-lite"/>
    </source>
</evidence>
<feature type="active site" description="Proton acceptor; for dehydratase activity" evidence="10">
    <location>
        <position position="4206"/>
    </location>
</feature>
<dbReference type="Gene3D" id="3.40.47.10">
    <property type="match status" value="3"/>
</dbReference>
<dbReference type="InterPro" id="IPR013968">
    <property type="entry name" value="PKS_KR"/>
</dbReference>
<proteinExistence type="predicted"/>
<feature type="region of interest" description="N-terminal hotdog fold" evidence="10">
    <location>
        <begin position="2303"/>
        <end position="2423"/>
    </location>
</feature>
<dbReference type="Pfam" id="PF00550">
    <property type="entry name" value="PP-binding"/>
    <property type="match status" value="4"/>
</dbReference>
<keyword evidence="5" id="KW-0963">Cytoplasm</keyword>
<dbReference type="InterPro" id="IPR018201">
    <property type="entry name" value="Ketoacyl_synth_AS"/>
</dbReference>
<dbReference type="PROSITE" id="PS00606">
    <property type="entry name" value="KS3_1"/>
    <property type="match status" value="1"/>
</dbReference>
<dbReference type="InterPro" id="IPR009081">
    <property type="entry name" value="PP-bd_ACP"/>
</dbReference>
<evidence type="ECO:0000313" key="15">
    <source>
        <dbReference type="EMBL" id="SMO94792.1"/>
    </source>
</evidence>
<dbReference type="PROSITE" id="PS52004">
    <property type="entry name" value="KS3_2"/>
    <property type="match status" value="3"/>
</dbReference>
<dbReference type="Pfam" id="PF21089">
    <property type="entry name" value="PKS_DH_N"/>
    <property type="match status" value="3"/>
</dbReference>
<evidence type="ECO:0000256" key="3">
    <source>
        <dbReference type="ARBA" id="ARBA00004789"/>
    </source>
</evidence>
<dbReference type="Gene3D" id="3.10.129.110">
    <property type="entry name" value="Polyketide synthase dehydratase"/>
    <property type="match status" value="3"/>
</dbReference>
<feature type="domain" description="Ketosynthase family 3 (KS3)" evidence="13">
    <location>
        <begin position="247"/>
        <end position="670"/>
    </location>
</feature>
<dbReference type="InterPro" id="IPR014031">
    <property type="entry name" value="Ketoacyl_synth_C"/>
</dbReference>
<dbReference type="InterPro" id="IPR050091">
    <property type="entry name" value="PKS_NRPS_Biosynth_Enz"/>
</dbReference>
<dbReference type="InterPro" id="IPR014030">
    <property type="entry name" value="Ketoacyl_synth_N"/>
</dbReference>
<comment type="subcellular location">
    <subcellularLocation>
        <location evidence="2">Cytoplasm</location>
    </subcellularLocation>
</comment>
<feature type="active site" description="Proton donor; for dehydratase activity" evidence="10">
    <location>
        <position position="4375"/>
    </location>
</feature>
<dbReference type="SUPFAM" id="SSF51735">
    <property type="entry name" value="NAD(P)-binding Rossmann-fold domains"/>
    <property type="match status" value="6"/>
</dbReference>
<dbReference type="GO" id="GO:0004312">
    <property type="term" value="F:fatty acid synthase activity"/>
    <property type="evidence" value="ECO:0007669"/>
    <property type="project" value="TreeGrafter"/>
</dbReference>
<dbReference type="SUPFAM" id="SSF53335">
    <property type="entry name" value="S-adenosyl-L-methionine-dependent methyltransferases"/>
    <property type="match status" value="1"/>
</dbReference>
<evidence type="ECO:0000256" key="2">
    <source>
        <dbReference type="ARBA" id="ARBA00004496"/>
    </source>
</evidence>
<dbReference type="FunFam" id="3.40.47.10:FF:000019">
    <property type="entry name" value="Polyketide synthase type I"/>
    <property type="match status" value="3"/>
</dbReference>
<dbReference type="InterPro" id="IPR013217">
    <property type="entry name" value="Methyltransf_12"/>
</dbReference>
<reference evidence="15 16" key="1">
    <citation type="submission" date="2017-05" db="EMBL/GenBank/DDBJ databases">
        <authorList>
            <person name="Varghese N."/>
            <person name="Submissions S."/>
        </authorList>
    </citation>
    <scope>NUCLEOTIDE SEQUENCE [LARGE SCALE GENOMIC DNA]</scope>
    <source>
        <strain evidence="15 16">DSM 45474</strain>
    </source>
</reference>